<dbReference type="InterPro" id="IPR017476">
    <property type="entry name" value="UDP-Glc/GDP-Man"/>
</dbReference>
<dbReference type="Pfam" id="PF03720">
    <property type="entry name" value="UDPG_MGDP_dh_C"/>
    <property type="match status" value="1"/>
</dbReference>
<dbReference type="SUPFAM" id="SSF52413">
    <property type="entry name" value="UDP-glucose/GDP-mannose dehydrogenase C-terminal domain"/>
    <property type="match status" value="1"/>
</dbReference>
<feature type="binding site" evidence="11">
    <location>
        <position position="30"/>
    </location>
    <ligand>
        <name>NAD(+)</name>
        <dbReference type="ChEBI" id="CHEBI:57540"/>
    </ligand>
</feature>
<evidence type="ECO:0000256" key="9">
    <source>
        <dbReference type="PIRSR" id="PIRSR500134-1"/>
    </source>
</evidence>
<dbReference type="GO" id="GO:0051287">
    <property type="term" value="F:NAD binding"/>
    <property type="evidence" value="ECO:0007669"/>
    <property type="project" value="InterPro"/>
</dbReference>
<evidence type="ECO:0000256" key="10">
    <source>
        <dbReference type="PIRSR" id="PIRSR500134-2"/>
    </source>
</evidence>
<dbReference type="Proteomes" id="UP000474802">
    <property type="component" value="Unassembled WGS sequence"/>
</dbReference>
<comment type="catalytic activity">
    <reaction evidence="7 8">
        <text>UDP-alpha-D-glucose + 2 NAD(+) + H2O = UDP-alpha-D-glucuronate + 2 NADH + 3 H(+)</text>
        <dbReference type="Rhea" id="RHEA:23596"/>
        <dbReference type="ChEBI" id="CHEBI:15377"/>
        <dbReference type="ChEBI" id="CHEBI:15378"/>
        <dbReference type="ChEBI" id="CHEBI:57540"/>
        <dbReference type="ChEBI" id="CHEBI:57945"/>
        <dbReference type="ChEBI" id="CHEBI:58052"/>
        <dbReference type="ChEBI" id="CHEBI:58885"/>
        <dbReference type="EC" id="1.1.1.22"/>
    </reaction>
</comment>
<dbReference type="PROSITE" id="PS51257">
    <property type="entry name" value="PROKAR_LIPOPROTEIN"/>
    <property type="match status" value="1"/>
</dbReference>
<reference evidence="13 14" key="2">
    <citation type="submission" date="2020-03" db="EMBL/GenBank/DDBJ databases">
        <title>Devosia chinhatensis sp. nov., isolated from a hexachlorocyclohexane (HCH) dump site in India.</title>
        <authorList>
            <person name="Kumar M."/>
            <person name="Lal R."/>
        </authorList>
    </citation>
    <scope>NUCLEOTIDE SEQUENCE [LARGE SCALE GENOMIC DNA]</scope>
    <source>
        <strain evidence="13 14">H239</strain>
    </source>
</reference>
<dbReference type="InterPro" id="IPR014027">
    <property type="entry name" value="UDP-Glc/GDP-Man_DH_C"/>
</dbReference>
<feature type="binding site" evidence="11">
    <location>
        <position position="331"/>
    </location>
    <ligand>
        <name>NAD(+)</name>
        <dbReference type="ChEBI" id="CHEBI:57540"/>
    </ligand>
</feature>
<evidence type="ECO:0000259" key="12">
    <source>
        <dbReference type="SMART" id="SM00984"/>
    </source>
</evidence>
<comment type="caution">
    <text evidence="13">The sequence shown here is derived from an EMBL/GenBank/DDBJ whole genome shotgun (WGS) entry which is preliminary data.</text>
</comment>
<feature type="binding site" evidence="11">
    <location>
        <position position="122"/>
    </location>
    <ligand>
        <name>NAD(+)</name>
        <dbReference type="ChEBI" id="CHEBI:57540"/>
    </ligand>
</feature>
<feature type="domain" description="UDP-glucose/GDP-mannose dehydrogenase C-terminal" evidence="12">
    <location>
        <begin position="317"/>
        <end position="418"/>
    </location>
</feature>
<evidence type="ECO:0000256" key="6">
    <source>
        <dbReference type="ARBA" id="ARBA00023027"/>
    </source>
</evidence>
<dbReference type="RefSeq" id="WP_164534602.1">
    <property type="nucleotide sequence ID" value="NZ_JAALFG010000002.1"/>
</dbReference>
<feature type="binding site" evidence="11">
    <location>
        <position position="86"/>
    </location>
    <ligand>
        <name>NAD(+)</name>
        <dbReference type="ChEBI" id="CHEBI:57540"/>
    </ligand>
</feature>
<dbReference type="PIRSF" id="PIRSF500134">
    <property type="entry name" value="UDPglc_DH_bac"/>
    <property type="match status" value="1"/>
</dbReference>
<evidence type="ECO:0000256" key="2">
    <source>
        <dbReference type="ARBA" id="ARBA00006601"/>
    </source>
</evidence>
<gene>
    <name evidence="13" type="ORF">G5575_12660</name>
</gene>
<dbReference type="SMART" id="SM00984">
    <property type="entry name" value="UDPG_MGDP_dh_C"/>
    <property type="match status" value="1"/>
</dbReference>
<feature type="binding site" evidence="10">
    <location>
        <position position="260"/>
    </location>
    <ligand>
        <name>substrate</name>
    </ligand>
</feature>
<evidence type="ECO:0000256" key="8">
    <source>
        <dbReference type="PIRNR" id="PIRNR000124"/>
    </source>
</evidence>
<dbReference type="Gene3D" id="3.40.50.720">
    <property type="entry name" value="NAD(P)-binding Rossmann-like Domain"/>
    <property type="match status" value="2"/>
</dbReference>
<evidence type="ECO:0000256" key="1">
    <source>
        <dbReference type="ARBA" id="ARBA00004701"/>
    </source>
</evidence>
<dbReference type="InterPro" id="IPR036291">
    <property type="entry name" value="NAD(P)-bd_dom_sf"/>
</dbReference>
<dbReference type="PIRSF" id="PIRSF000124">
    <property type="entry name" value="UDPglc_GDPman_dh"/>
    <property type="match status" value="1"/>
</dbReference>
<proteinExistence type="inferred from homology"/>
<feature type="binding site" evidence="10">
    <location>
        <begin position="152"/>
        <end position="155"/>
    </location>
    <ligand>
        <name>substrate</name>
    </ligand>
</feature>
<comment type="pathway">
    <text evidence="1">Nucleotide-sugar biosynthesis; UDP-alpha-D-glucuronate biosynthesis; UDP-alpha-D-glucuronate from UDP-alpha-D-glucose: step 1/1.</text>
</comment>
<dbReference type="InterPro" id="IPR001732">
    <property type="entry name" value="UDP-Glc/GDP-Man_DH_N"/>
</dbReference>
<dbReference type="InterPro" id="IPR008927">
    <property type="entry name" value="6-PGluconate_DH-like_C_sf"/>
</dbReference>
<feature type="binding site" evidence="11">
    <location>
        <position position="35"/>
    </location>
    <ligand>
        <name>NAD(+)</name>
        <dbReference type="ChEBI" id="CHEBI:57540"/>
    </ligand>
</feature>
<dbReference type="GO" id="GO:0003979">
    <property type="term" value="F:UDP-glucose 6-dehydrogenase activity"/>
    <property type="evidence" value="ECO:0007669"/>
    <property type="project" value="UniProtKB-EC"/>
</dbReference>
<keyword evidence="5 8" id="KW-0560">Oxidoreductase</keyword>
<organism evidence="13 14">
    <name type="scientific">Devosia aurantiaca</name>
    <dbReference type="NCBI Taxonomy" id="2714858"/>
    <lineage>
        <taxon>Bacteria</taxon>
        <taxon>Pseudomonadati</taxon>
        <taxon>Pseudomonadota</taxon>
        <taxon>Alphaproteobacteria</taxon>
        <taxon>Hyphomicrobiales</taxon>
        <taxon>Devosiaceae</taxon>
        <taxon>Devosia</taxon>
    </lineage>
</organism>
<evidence type="ECO:0000256" key="3">
    <source>
        <dbReference type="ARBA" id="ARBA00012954"/>
    </source>
</evidence>
<evidence type="ECO:0000313" key="13">
    <source>
        <dbReference type="EMBL" id="NGP18392.1"/>
    </source>
</evidence>
<dbReference type="PANTHER" id="PTHR43750">
    <property type="entry name" value="UDP-GLUCOSE 6-DEHYDROGENASE TUAD"/>
    <property type="match status" value="1"/>
</dbReference>
<evidence type="ECO:0000313" key="14">
    <source>
        <dbReference type="Proteomes" id="UP000474802"/>
    </source>
</evidence>
<dbReference type="GO" id="GO:0000271">
    <property type="term" value="P:polysaccharide biosynthetic process"/>
    <property type="evidence" value="ECO:0007669"/>
    <property type="project" value="InterPro"/>
</dbReference>
<dbReference type="PANTHER" id="PTHR43750:SF3">
    <property type="entry name" value="UDP-GLUCOSE 6-DEHYDROGENASE TUAD"/>
    <property type="match status" value="1"/>
</dbReference>
<protein>
    <recommendedName>
        <fullName evidence="4 8">UDP-glucose 6-dehydrogenase</fullName>
        <ecNumber evidence="3 8">1.1.1.22</ecNumber>
    </recommendedName>
</protein>
<accession>A0A6M1SSQ0</accession>
<dbReference type="EMBL" id="JAALFG010000002">
    <property type="protein sequence ID" value="NGP18392.1"/>
    <property type="molecule type" value="Genomic_DNA"/>
</dbReference>
<keyword evidence="6 8" id="KW-0520">NAD</keyword>
<evidence type="ECO:0000256" key="5">
    <source>
        <dbReference type="ARBA" id="ARBA00023002"/>
    </source>
</evidence>
<comment type="similarity">
    <text evidence="2 8">Belongs to the UDP-glucose/GDP-mannose dehydrogenase family.</text>
</comment>
<dbReference type="SUPFAM" id="SSF51735">
    <property type="entry name" value="NAD(P)-binding Rossmann-fold domains"/>
    <property type="match status" value="1"/>
</dbReference>
<feature type="binding site" evidence="10">
    <location>
        <position position="207"/>
    </location>
    <ligand>
        <name>substrate</name>
    </ligand>
</feature>
<dbReference type="InterPro" id="IPR014026">
    <property type="entry name" value="UDP-Glc/GDP-Man_DH_dimer"/>
</dbReference>
<feature type="active site" description="Nucleophile" evidence="9">
    <location>
        <position position="263"/>
    </location>
</feature>
<dbReference type="Pfam" id="PF00984">
    <property type="entry name" value="UDPG_MGDP_dh"/>
    <property type="match status" value="1"/>
</dbReference>
<reference evidence="13 14" key="1">
    <citation type="submission" date="2020-02" db="EMBL/GenBank/DDBJ databases">
        <authorList>
            <person name="Khan S.A."/>
            <person name="Jeon C.O."/>
            <person name="Chun B.H."/>
        </authorList>
    </citation>
    <scope>NUCLEOTIDE SEQUENCE [LARGE SCALE GENOMIC DNA]</scope>
    <source>
        <strain evidence="13 14">H239</strain>
    </source>
</reference>
<feature type="binding site" evidence="10">
    <location>
        <begin position="252"/>
        <end position="256"/>
    </location>
    <ligand>
        <name>substrate</name>
    </ligand>
</feature>
<dbReference type="NCBIfam" id="TIGR03026">
    <property type="entry name" value="NDP-sugDHase"/>
    <property type="match status" value="1"/>
</dbReference>
<keyword evidence="14" id="KW-1185">Reference proteome</keyword>
<evidence type="ECO:0000256" key="11">
    <source>
        <dbReference type="PIRSR" id="PIRSR500134-3"/>
    </source>
</evidence>
<dbReference type="SUPFAM" id="SSF48179">
    <property type="entry name" value="6-phosphogluconate dehydrogenase C-terminal domain-like"/>
    <property type="match status" value="1"/>
</dbReference>
<dbReference type="UniPathway" id="UPA00038">
    <property type="reaction ID" value="UER00491"/>
</dbReference>
<evidence type="ECO:0000256" key="7">
    <source>
        <dbReference type="ARBA" id="ARBA00047473"/>
    </source>
</evidence>
<dbReference type="Pfam" id="PF03721">
    <property type="entry name" value="UDPG_MGDP_dh_N"/>
    <property type="match status" value="1"/>
</dbReference>
<dbReference type="InterPro" id="IPR036220">
    <property type="entry name" value="UDP-Glc/GDP-Man_DH_C_sf"/>
</dbReference>
<dbReference type="InterPro" id="IPR028357">
    <property type="entry name" value="UDPglc_DH_bac"/>
</dbReference>
<feature type="binding site" evidence="11">
    <location>
        <position position="155"/>
    </location>
    <ligand>
        <name>NAD(+)</name>
        <dbReference type="ChEBI" id="CHEBI:57540"/>
    </ligand>
</feature>
<evidence type="ECO:0000256" key="4">
    <source>
        <dbReference type="ARBA" id="ARBA00015132"/>
    </source>
</evidence>
<dbReference type="EC" id="1.1.1.22" evidence="3 8"/>
<dbReference type="AlphaFoldDB" id="A0A6M1SSQ0"/>
<sequence length="489" mass="52185">MRLVVVGCGYVGLVSGACLAELGHDVVCVDTDAARIEALNAGAVPIFEPGLEQMVGRMLHAGRLSFASAIPQLGNDIDAVFIAVGTPPSKNGFGADLTYVYAVAREIADRAGQKLLVVTKSTVPVGTGDMIERIIRERRPDLDLHVASNPEFLREGSALRDFMEPDRIVLGCNLAAPLKTLQAIYDPITRFGVPILATDRKAAELIKYAANAFLAVKITFINEIADLCEAIGTDVNDVANGVGLDRRIGRAFLQAGPGYGGSCFPKDTAALIATAQDWAVNLRLVETTIATNEARKRSMARRVISAMGGNVFGKTVAILGLTFKPNTDDMRDAPSIGLVSALQHAGAKIKVYDPEGMEHARTMLAGVDYAINAYDCAEHADCIVVMTEWEEFASLNAAQLADLVRTRLVVDMRNALDPEQLRAAGFTVSAIGRPADGRVPTPMPLPASALAEPLIPVRARRRKANGKPLPRPPIAGHIQLPTIAPAFPE</sequence>
<feature type="binding site" evidence="10">
    <location>
        <position position="324"/>
    </location>
    <ligand>
        <name>substrate</name>
    </ligand>
</feature>
<name>A0A6M1SSQ0_9HYPH</name>
<dbReference type="GO" id="GO:0006065">
    <property type="term" value="P:UDP-glucuronate biosynthetic process"/>
    <property type="evidence" value="ECO:0007669"/>
    <property type="project" value="UniProtKB-UniPathway"/>
</dbReference>
<feature type="binding site" evidence="11">
    <location>
        <position position="266"/>
    </location>
    <ligand>
        <name>NAD(+)</name>
        <dbReference type="ChEBI" id="CHEBI:57540"/>
    </ligand>
</feature>
<dbReference type="Gene3D" id="1.20.5.100">
    <property type="entry name" value="Cytochrome c1, transmembrane anchor, C-terminal"/>
    <property type="match status" value="1"/>
</dbReference>